<evidence type="ECO:0000256" key="3">
    <source>
        <dbReference type="ARBA" id="ARBA00022691"/>
    </source>
</evidence>
<dbReference type="Gene3D" id="1.10.10.10">
    <property type="entry name" value="Winged helix-like DNA-binding domain superfamily/Winged helix DNA-binding domain"/>
    <property type="match status" value="1"/>
</dbReference>
<dbReference type="AlphaFoldDB" id="S3CT51"/>
<evidence type="ECO:0000259" key="6">
    <source>
        <dbReference type="Pfam" id="PF08100"/>
    </source>
</evidence>
<dbReference type="InterPro" id="IPR036390">
    <property type="entry name" value="WH_DNA-bd_sf"/>
</dbReference>
<feature type="domain" description="O-methyltransferase C-terminal" evidence="5">
    <location>
        <begin position="225"/>
        <end position="367"/>
    </location>
</feature>
<dbReference type="EMBL" id="KE145368">
    <property type="protein sequence ID" value="EPE28805.1"/>
    <property type="molecule type" value="Genomic_DNA"/>
</dbReference>
<feature type="active site" description="Proton acceptor" evidence="4">
    <location>
        <position position="296"/>
    </location>
</feature>
<gene>
    <name evidence="7" type="ORF">GLAREA_09926</name>
</gene>
<dbReference type="InterPro" id="IPR012967">
    <property type="entry name" value="COMT_dimerisation"/>
</dbReference>
<sequence length="388" mass="43922">MDAQLQEFQNLFDKLSASKDEVTRKALLNICRSQTGRLETPWETVWRMIMEPHQSAALRAALEMGLIDALASSTTPLTSTQLSEKTNCNEKLITRILRPLAVRHLVKEASFETYTSSPVTSFLSQPGVAGGFKFMFDIASRCTQQIPSFLAQDKFASPSPQGVFEHTFSTPLPMFPWLQAHPNHMKDFGDLMMGQQMGRVPWFDVADVDQVLFESKGGEKKDEVLLVDVGGGRGYDLQAFKTRFPDGDGKLVLQDLPMVVEDIQDLDEAVVRQVHDFFTPQPVRDAKAYYLRYILHDYSDEKCQEILKHIVDAMTPGYSKLLIFEWVLPDTESALFPSLLDINMMALLGGMERTQSQWKVLLEGAGLEVRRFWGEDKEAESLIECVRK</sequence>
<dbReference type="GeneID" id="19468973"/>
<name>S3CT51_GLAL2</name>
<accession>S3CT51</accession>
<dbReference type="PIRSF" id="PIRSF005739">
    <property type="entry name" value="O-mtase"/>
    <property type="match status" value="1"/>
</dbReference>
<keyword evidence="3" id="KW-0949">S-adenosyl-L-methionine</keyword>
<evidence type="ECO:0000256" key="2">
    <source>
        <dbReference type="ARBA" id="ARBA00022679"/>
    </source>
</evidence>
<feature type="domain" description="O-methyltransferase dimerisation" evidence="6">
    <location>
        <begin position="53"/>
        <end position="123"/>
    </location>
</feature>
<dbReference type="GO" id="GO:0046983">
    <property type="term" value="F:protein dimerization activity"/>
    <property type="evidence" value="ECO:0007669"/>
    <property type="project" value="InterPro"/>
</dbReference>
<dbReference type="InterPro" id="IPR029063">
    <property type="entry name" value="SAM-dependent_MTases_sf"/>
</dbReference>
<dbReference type="KEGG" id="glz:GLAREA_09926"/>
<dbReference type="PANTHER" id="PTHR43712:SF1">
    <property type="entry name" value="HYPOTHETICAL O-METHYLTRANSFERASE (EUROFUNG)-RELATED"/>
    <property type="match status" value="1"/>
</dbReference>
<keyword evidence="8" id="KW-1185">Reference proteome</keyword>
<evidence type="ECO:0000313" key="8">
    <source>
        <dbReference type="Proteomes" id="UP000016922"/>
    </source>
</evidence>
<evidence type="ECO:0000256" key="1">
    <source>
        <dbReference type="ARBA" id="ARBA00022603"/>
    </source>
</evidence>
<dbReference type="Pfam" id="PF08100">
    <property type="entry name" value="Dimerisation"/>
    <property type="match status" value="1"/>
</dbReference>
<dbReference type="Pfam" id="PF00891">
    <property type="entry name" value="Methyltransf_2"/>
    <property type="match status" value="1"/>
</dbReference>
<dbReference type="InterPro" id="IPR036388">
    <property type="entry name" value="WH-like_DNA-bd_sf"/>
</dbReference>
<dbReference type="GO" id="GO:0008171">
    <property type="term" value="F:O-methyltransferase activity"/>
    <property type="evidence" value="ECO:0007669"/>
    <property type="project" value="InterPro"/>
</dbReference>
<dbReference type="GO" id="GO:0032259">
    <property type="term" value="P:methylation"/>
    <property type="evidence" value="ECO:0007669"/>
    <property type="project" value="UniProtKB-KW"/>
</dbReference>
<reference evidence="7 8" key="1">
    <citation type="journal article" date="2013" name="BMC Genomics">
        <title>Genomics-driven discovery of the pneumocandin biosynthetic gene cluster in the fungus Glarea lozoyensis.</title>
        <authorList>
            <person name="Chen L."/>
            <person name="Yue Q."/>
            <person name="Zhang X."/>
            <person name="Xiang M."/>
            <person name="Wang C."/>
            <person name="Li S."/>
            <person name="Che Y."/>
            <person name="Ortiz-Lopez F.J."/>
            <person name="Bills G.F."/>
            <person name="Liu X."/>
            <person name="An Z."/>
        </authorList>
    </citation>
    <scope>NUCLEOTIDE SEQUENCE [LARGE SCALE GENOMIC DNA]</scope>
    <source>
        <strain evidence="8">ATCC 20868 / MF5171</strain>
    </source>
</reference>
<dbReference type="Gene3D" id="3.40.50.150">
    <property type="entry name" value="Vaccinia Virus protein VP39"/>
    <property type="match status" value="1"/>
</dbReference>
<dbReference type="RefSeq" id="XP_008084713.1">
    <property type="nucleotide sequence ID" value="XM_008086522.1"/>
</dbReference>
<dbReference type="SUPFAM" id="SSF46785">
    <property type="entry name" value="Winged helix' DNA-binding domain"/>
    <property type="match status" value="1"/>
</dbReference>
<dbReference type="PROSITE" id="PS51683">
    <property type="entry name" value="SAM_OMT_II"/>
    <property type="match status" value="1"/>
</dbReference>
<dbReference type="eggNOG" id="KOG3178">
    <property type="taxonomic scope" value="Eukaryota"/>
</dbReference>
<evidence type="ECO:0000313" key="7">
    <source>
        <dbReference type="EMBL" id="EPE28805.1"/>
    </source>
</evidence>
<dbReference type="PANTHER" id="PTHR43712">
    <property type="entry name" value="PUTATIVE (AFU_ORTHOLOGUE AFUA_4G14580)-RELATED"/>
    <property type="match status" value="1"/>
</dbReference>
<keyword evidence="2 7" id="KW-0808">Transferase</keyword>
<dbReference type="InterPro" id="IPR001077">
    <property type="entry name" value="COMT_C"/>
</dbReference>
<dbReference type="Proteomes" id="UP000016922">
    <property type="component" value="Unassembled WGS sequence"/>
</dbReference>
<dbReference type="OMA" id="MIRYCWS"/>
<keyword evidence="1 7" id="KW-0489">Methyltransferase</keyword>
<proteinExistence type="predicted"/>
<protein>
    <submittedName>
        <fullName evidence="7">S-adenosyl-L-methionine-dependent methyltransferase</fullName>
    </submittedName>
</protein>
<dbReference type="InterPro" id="IPR016461">
    <property type="entry name" value="COMT-like"/>
</dbReference>
<evidence type="ECO:0000259" key="5">
    <source>
        <dbReference type="Pfam" id="PF00891"/>
    </source>
</evidence>
<dbReference type="HOGENOM" id="CLU_005533_5_0_1"/>
<evidence type="ECO:0000256" key="4">
    <source>
        <dbReference type="PIRSR" id="PIRSR005739-1"/>
    </source>
</evidence>
<dbReference type="SUPFAM" id="SSF53335">
    <property type="entry name" value="S-adenosyl-L-methionine-dependent methyltransferases"/>
    <property type="match status" value="1"/>
</dbReference>
<dbReference type="OrthoDB" id="1535081at2759"/>
<organism evidence="7 8">
    <name type="scientific">Glarea lozoyensis (strain ATCC 20868 / MF5171)</name>
    <dbReference type="NCBI Taxonomy" id="1116229"/>
    <lineage>
        <taxon>Eukaryota</taxon>
        <taxon>Fungi</taxon>
        <taxon>Dikarya</taxon>
        <taxon>Ascomycota</taxon>
        <taxon>Pezizomycotina</taxon>
        <taxon>Leotiomycetes</taxon>
        <taxon>Helotiales</taxon>
        <taxon>Helotiaceae</taxon>
        <taxon>Glarea</taxon>
    </lineage>
</organism>